<dbReference type="EMBL" id="GEMB01004338">
    <property type="protein sequence ID" value="JAR98935.1"/>
    <property type="molecule type" value="Transcribed_RNA"/>
</dbReference>
<dbReference type="PANTHER" id="PTHR11802:SF472">
    <property type="entry name" value="SERINE CARBOXYPEPTIDASE CPVL-RELATED"/>
    <property type="match status" value="1"/>
</dbReference>
<keyword evidence="5" id="KW-0378">Hydrolase</keyword>
<keyword evidence="6" id="KW-0325">Glycoprotein</keyword>
<evidence type="ECO:0000256" key="1">
    <source>
        <dbReference type="ARBA" id="ARBA00009431"/>
    </source>
</evidence>
<keyword evidence="4" id="KW-0732">Signal</keyword>
<dbReference type="PANTHER" id="PTHR11802">
    <property type="entry name" value="SERINE PROTEASE FAMILY S10 SERINE CARBOXYPEPTIDASE"/>
    <property type="match status" value="1"/>
</dbReference>
<organism evidence="7">
    <name type="scientific">Triatoma infestans</name>
    <name type="common">Assassin bug</name>
    <dbReference type="NCBI Taxonomy" id="30076"/>
    <lineage>
        <taxon>Eukaryota</taxon>
        <taxon>Metazoa</taxon>
        <taxon>Ecdysozoa</taxon>
        <taxon>Arthropoda</taxon>
        <taxon>Hexapoda</taxon>
        <taxon>Insecta</taxon>
        <taxon>Pterygota</taxon>
        <taxon>Neoptera</taxon>
        <taxon>Paraneoptera</taxon>
        <taxon>Hemiptera</taxon>
        <taxon>Heteroptera</taxon>
        <taxon>Panheteroptera</taxon>
        <taxon>Cimicomorpha</taxon>
        <taxon>Reduviidae</taxon>
        <taxon>Triatominae</taxon>
        <taxon>Triatoma</taxon>
    </lineage>
</organism>
<accession>A0A161MEL8</accession>
<comment type="similarity">
    <text evidence="1">Belongs to the peptidase S10 family.</text>
</comment>
<keyword evidence="3" id="KW-0645">Protease</keyword>
<reference evidence="7" key="1">
    <citation type="submission" date="2016-04" db="EMBL/GenBank/DDBJ databases">
        <authorList>
            <person name="Calderon-Fernandez G.M.Sr."/>
        </authorList>
    </citation>
    <scope>NUCLEOTIDE SEQUENCE</scope>
    <source>
        <strain evidence="7">Int1</strain>
        <tissue evidence="7">Integument</tissue>
    </source>
</reference>
<evidence type="ECO:0000256" key="5">
    <source>
        <dbReference type="ARBA" id="ARBA00022801"/>
    </source>
</evidence>
<dbReference type="AlphaFoldDB" id="A0A161MEL8"/>
<dbReference type="InterPro" id="IPR029058">
    <property type="entry name" value="AB_hydrolase_fold"/>
</dbReference>
<evidence type="ECO:0000256" key="4">
    <source>
        <dbReference type="ARBA" id="ARBA00022729"/>
    </source>
</evidence>
<evidence type="ECO:0000256" key="6">
    <source>
        <dbReference type="ARBA" id="ARBA00023180"/>
    </source>
</evidence>
<evidence type="ECO:0000313" key="7">
    <source>
        <dbReference type="EMBL" id="JAR98935.1"/>
    </source>
</evidence>
<protein>
    <submittedName>
        <fullName evidence="7">Venom serine carboxypeptidase-like protein</fullName>
    </submittedName>
</protein>
<proteinExistence type="inferred from homology"/>
<dbReference type="GO" id="GO:0006508">
    <property type="term" value="P:proteolysis"/>
    <property type="evidence" value="ECO:0007669"/>
    <property type="project" value="UniProtKB-KW"/>
</dbReference>
<name>A0A161MEL8_TRIIF</name>
<dbReference type="InterPro" id="IPR001563">
    <property type="entry name" value="Peptidase_S10"/>
</dbReference>
<dbReference type="Gene3D" id="3.40.50.1820">
    <property type="entry name" value="alpha/beta hydrolase"/>
    <property type="match status" value="1"/>
</dbReference>
<dbReference type="SUPFAM" id="SSF53474">
    <property type="entry name" value="alpha/beta-Hydrolases"/>
    <property type="match status" value="1"/>
</dbReference>
<dbReference type="GO" id="GO:0004185">
    <property type="term" value="F:serine-type carboxypeptidase activity"/>
    <property type="evidence" value="ECO:0007669"/>
    <property type="project" value="InterPro"/>
</dbReference>
<dbReference type="Pfam" id="PF00450">
    <property type="entry name" value="Peptidase_S10"/>
    <property type="match status" value="1"/>
</dbReference>
<keyword evidence="2 7" id="KW-0121">Carboxypeptidase</keyword>
<sequence>PAEINSAEAPLLLWLQGGPGVSGVYTVFDQLGPYYIDQNDQQLKKREIYWSKIYNIIYIDNPIGTGFSFTENDNGYSTTERQIGENLYKAMKQFYQLFPQFKKNDFYIVAQSYGGKFSVALGYVINEMEKNFNENEKINLKGLAIGSGFIDPITVIERSDMLYQIGLIDTNFKEELESYINQIKSLINQNNYTEALQRNGVMRNALFDAIGFENLFNFLQAKFYYPFGDNDKFITSTRTRCKLHVGNISFNTSEKVFPSLSNEIMLSLKPWFEILLNKYRILMFNGQLDLEISYRSIITLIRSSNWNGSDLYNKAKRENGMWTMN</sequence>
<evidence type="ECO:0000256" key="3">
    <source>
        <dbReference type="ARBA" id="ARBA00022670"/>
    </source>
</evidence>
<dbReference type="PRINTS" id="PR00724">
    <property type="entry name" value="CRBOXYPTASEC"/>
</dbReference>
<evidence type="ECO:0000256" key="2">
    <source>
        <dbReference type="ARBA" id="ARBA00022645"/>
    </source>
</evidence>
<feature type="non-terminal residue" evidence="7">
    <location>
        <position position="1"/>
    </location>
</feature>
<reference evidence="7" key="2">
    <citation type="journal article" date="2017" name="J. Med. Entomol.">
        <title>Transcriptome Analysis of the Triatoma infestans (Hemiptera: Reduviidae) Integument.</title>
        <authorList>
            <person name="Calderon-Fernandez G.M."/>
            <person name="Moriconi D.E."/>
            <person name="Dulbecco A.B."/>
            <person name="Juarez M.P."/>
        </authorList>
    </citation>
    <scope>NUCLEOTIDE SEQUENCE</scope>
    <source>
        <strain evidence="7">Int1</strain>
        <tissue evidence="7">Integument</tissue>
    </source>
</reference>